<dbReference type="SUPFAM" id="SSF56281">
    <property type="entry name" value="Metallo-hydrolase/oxidoreductase"/>
    <property type="match status" value="1"/>
</dbReference>
<gene>
    <name evidence="2" type="ORF">STRUR_0637</name>
</gene>
<evidence type="ECO:0000313" key="3">
    <source>
        <dbReference type="Proteomes" id="UP000005388"/>
    </source>
</evidence>
<dbReference type="Gene3D" id="3.60.15.10">
    <property type="entry name" value="Ribonuclease Z/Hydroxyacylglutathione hydrolase-like"/>
    <property type="match status" value="1"/>
</dbReference>
<reference evidence="2 3" key="1">
    <citation type="journal article" date="2014" name="Int. J. Syst. Evol. Microbiol.">
        <title>Phylogenomics and the dynamic genome evolution of the genus Streptococcus.</title>
        <authorList>
            <consortium name="The Broad Institute Genome Sequencing Platform"/>
            <person name="Richards V.P."/>
            <person name="Palmer S.R."/>
            <person name="Pavinski Bitar P.D."/>
            <person name="Qin X."/>
            <person name="Weinstock G.M."/>
            <person name="Highlander S.K."/>
            <person name="Town C.D."/>
            <person name="Burne R.A."/>
            <person name="Stanhope M.J."/>
        </authorList>
    </citation>
    <scope>NUCLEOTIDE SEQUENCE [LARGE SCALE GENOMIC DNA]</scope>
    <source>
        <strain evidence="2 3">2285-97</strain>
    </source>
</reference>
<sequence length="99" mass="11132">MVDIGQGDSILLREKFGKVILIDLGGIPGFKQKENWRQRTIKSNAEQTLIPFLKSRGISTIDQVILTHTDTDHAGDLEVVHHHIKIKKSSSTFSFFKSS</sequence>
<dbReference type="EMBL" id="AEUZ02000001">
    <property type="protein sequence ID" value="EHJ55976.1"/>
    <property type="molecule type" value="Genomic_DNA"/>
</dbReference>
<evidence type="ECO:0000313" key="2">
    <source>
        <dbReference type="EMBL" id="EHJ55976.1"/>
    </source>
</evidence>
<feature type="domain" description="Metallo-beta-lactamase" evidence="1">
    <location>
        <begin position="4"/>
        <end position="87"/>
    </location>
</feature>
<dbReference type="Pfam" id="PF00753">
    <property type="entry name" value="Lactamase_B"/>
    <property type="match status" value="1"/>
</dbReference>
<dbReference type="InterPro" id="IPR052159">
    <property type="entry name" value="Competence_DNA_uptake"/>
</dbReference>
<dbReference type="InterPro" id="IPR036866">
    <property type="entry name" value="RibonucZ/Hydroxyglut_hydro"/>
</dbReference>
<organism evidence="2 3">
    <name type="scientific">Streptococcus urinalis 2285-97</name>
    <dbReference type="NCBI Taxonomy" id="764291"/>
    <lineage>
        <taxon>Bacteria</taxon>
        <taxon>Bacillati</taxon>
        <taxon>Bacillota</taxon>
        <taxon>Bacilli</taxon>
        <taxon>Lactobacillales</taxon>
        <taxon>Streptococcaceae</taxon>
        <taxon>Streptococcus</taxon>
    </lineage>
</organism>
<keyword evidence="3" id="KW-1185">Reference proteome</keyword>
<comment type="caution">
    <text evidence="2">The sequence shown here is derived from an EMBL/GenBank/DDBJ whole genome shotgun (WGS) entry which is preliminary data.</text>
</comment>
<accession>G5KDJ3</accession>
<dbReference type="eggNOG" id="COG2333">
    <property type="taxonomic scope" value="Bacteria"/>
</dbReference>
<dbReference type="AlphaFoldDB" id="G5KDJ3"/>
<name>G5KDJ3_9STRE</name>
<dbReference type="InterPro" id="IPR001279">
    <property type="entry name" value="Metallo-B-lactamas"/>
</dbReference>
<evidence type="ECO:0000259" key="1">
    <source>
        <dbReference type="Pfam" id="PF00753"/>
    </source>
</evidence>
<dbReference type="RefSeq" id="WP_006738752.1">
    <property type="nucleotide sequence ID" value="NZ_AEUZ02000001.1"/>
</dbReference>
<dbReference type="PANTHER" id="PTHR30619">
    <property type="entry name" value="DNA INTERNALIZATION/COMPETENCE PROTEIN COMEC/REC2"/>
    <property type="match status" value="1"/>
</dbReference>
<dbReference type="Proteomes" id="UP000005388">
    <property type="component" value="Unassembled WGS sequence"/>
</dbReference>
<dbReference type="STRING" id="764291.STRUR_0637"/>
<proteinExistence type="predicted"/>
<protein>
    <submittedName>
        <fullName evidence="2">Metallo-beta-lactamase domain protein</fullName>
    </submittedName>
</protein>
<dbReference type="PANTHER" id="PTHR30619:SF1">
    <property type="entry name" value="RECOMBINATION PROTEIN 2"/>
    <property type="match status" value="1"/>
</dbReference>